<feature type="non-terminal residue" evidence="6">
    <location>
        <position position="411"/>
    </location>
</feature>
<dbReference type="SUPFAM" id="SSF54928">
    <property type="entry name" value="RNA-binding domain, RBD"/>
    <property type="match status" value="1"/>
</dbReference>
<dbReference type="GO" id="GO:0000398">
    <property type="term" value="P:mRNA splicing, via spliceosome"/>
    <property type="evidence" value="ECO:0007669"/>
    <property type="project" value="TreeGrafter"/>
</dbReference>
<dbReference type="PANTHER" id="PTHR13952:SF9">
    <property type="entry name" value="SERINE_ARGININE REPETITIVE MATRIX PROTEIN 1-LIKE"/>
    <property type="match status" value="1"/>
</dbReference>
<feature type="compositionally biased region" description="Basic and acidic residues" evidence="4">
    <location>
        <begin position="340"/>
        <end position="354"/>
    </location>
</feature>
<gene>
    <name evidence="6" type="primary">mrd1</name>
    <name evidence="6" type="ORF">SNEC2469_LOCUS7790</name>
</gene>
<proteinExistence type="predicted"/>
<evidence type="ECO:0000256" key="4">
    <source>
        <dbReference type="SAM" id="MobiDB-lite"/>
    </source>
</evidence>
<feature type="domain" description="RRM" evidence="5">
    <location>
        <begin position="64"/>
        <end position="141"/>
    </location>
</feature>
<dbReference type="Gene3D" id="3.30.70.330">
    <property type="match status" value="1"/>
</dbReference>
<dbReference type="GO" id="GO:0071004">
    <property type="term" value="C:U2-type prespliceosome"/>
    <property type="evidence" value="ECO:0007669"/>
    <property type="project" value="TreeGrafter"/>
</dbReference>
<evidence type="ECO:0000259" key="5">
    <source>
        <dbReference type="PROSITE" id="PS50102"/>
    </source>
</evidence>
<protein>
    <submittedName>
        <fullName evidence="6">Mrd1 protein</fullName>
    </submittedName>
</protein>
<feature type="region of interest" description="Disordered" evidence="4">
    <location>
        <begin position="334"/>
        <end position="354"/>
    </location>
</feature>
<keyword evidence="2" id="KW-0539">Nucleus</keyword>
<dbReference type="PROSITE" id="PS50102">
    <property type="entry name" value="RRM"/>
    <property type="match status" value="1"/>
</dbReference>
<dbReference type="InterPro" id="IPR035979">
    <property type="entry name" value="RBD_domain_sf"/>
</dbReference>
<dbReference type="AlphaFoldDB" id="A0A812NEM6"/>
<dbReference type="GO" id="GO:0005685">
    <property type="term" value="C:U1 snRNP"/>
    <property type="evidence" value="ECO:0007669"/>
    <property type="project" value="TreeGrafter"/>
</dbReference>
<dbReference type="GO" id="GO:0071011">
    <property type="term" value="C:precatalytic spliceosome"/>
    <property type="evidence" value="ECO:0007669"/>
    <property type="project" value="TreeGrafter"/>
</dbReference>
<feature type="region of interest" description="Disordered" evidence="4">
    <location>
        <begin position="373"/>
        <end position="411"/>
    </location>
</feature>
<dbReference type="InterPro" id="IPR012677">
    <property type="entry name" value="Nucleotide-bd_a/b_plait_sf"/>
</dbReference>
<evidence type="ECO:0000313" key="7">
    <source>
        <dbReference type="Proteomes" id="UP000601435"/>
    </source>
</evidence>
<feature type="non-terminal residue" evidence="6">
    <location>
        <position position="1"/>
    </location>
</feature>
<dbReference type="GO" id="GO:0030619">
    <property type="term" value="F:U1 snRNA binding"/>
    <property type="evidence" value="ECO:0007669"/>
    <property type="project" value="TreeGrafter"/>
</dbReference>
<accession>A0A812NEM6</accession>
<dbReference type="EMBL" id="CAJNJA010013096">
    <property type="protein sequence ID" value="CAE7312886.1"/>
    <property type="molecule type" value="Genomic_DNA"/>
</dbReference>
<name>A0A812NEM6_9DINO</name>
<comment type="subcellular location">
    <subcellularLocation>
        <location evidence="1">Nucleus</location>
    </subcellularLocation>
</comment>
<reference evidence="6" key="1">
    <citation type="submission" date="2021-02" db="EMBL/GenBank/DDBJ databases">
        <authorList>
            <person name="Dougan E. K."/>
            <person name="Rhodes N."/>
            <person name="Thang M."/>
            <person name="Chan C."/>
        </authorList>
    </citation>
    <scope>NUCLEOTIDE SEQUENCE</scope>
</reference>
<evidence type="ECO:0000313" key="6">
    <source>
        <dbReference type="EMBL" id="CAE7312886.1"/>
    </source>
</evidence>
<dbReference type="OrthoDB" id="439808at2759"/>
<evidence type="ECO:0000256" key="2">
    <source>
        <dbReference type="ARBA" id="ARBA00023242"/>
    </source>
</evidence>
<comment type="caution">
    <text evidence="6">The sequence shown here is derived from an EMBL/GenBank/DDBJ whole genome shotgun (WGS) entry which is preliminary data.</text>
</comment>
<sequence length="411" mass="45206">VVTFKDAHAATEVLSHGIEIEGWPLYLREAEDRGERGGAVFSERDQWSSYHTEWESGNEVDPGKSIFFANVPFVSREIDLKRRFASVGVINSFHLFKRQDGSSRGMGVVEYVTTAAARRAVNALSESNIDGRYVLIQPYNRQYYSAYCASHLTELRYSSESEWLEHRELDLRSSSDYVGCLDQHTSPQDLVSLKTTSSWAEWLVGDEKPMGPVHMRRVSNASEVGLVSFLTPAVANSARGVECKKMRTAESAAGDREQPFGFMSSATLLHSSLRREALVAQAACIPVDLPSPHGQHAQMKSGLSQARNGFVDSPTEVDVDASIIALEATFSQQLQAARSPNKEGEPLRARHDSPTLDEIEEFEIEEVIGPRVDAVPSVQSQLEVPASPSVSPTSPPKSPPSRLFSGVTTPK</sequence>
<keyword evidence="7" id="KW-1185">Reference proteome</keyword>
<dbReference type="SMART" id="SM00360">
    <property type="entry name" value="RRM"/>
    <property type="match status" value="1"/>
</dbReference>
<dbReference type="GO" id="GO:0003729">
    <property type="term" value="F:mRNA binding"/>
    <property type="evidence" value="ECO:0007669"/>
    <property type="project" value="TreeGrafter"/>
</dbReference>
<dbReference type="CDD" id="cd00590">
    <property type="entry name" value="RRM_SF"/>
    <property type="match status" value="1"/>
</dbReference>
<evidence type="ECO:0000256" key="3">
    <source>
        <dbReference type="PROSITE-ProRule" id="PRU00176"/>
    </source>
</evidence>
<dbReference type="Proteomes" id="UP000601435">
    <property type="component" value="Unassembled WGS sequence"/>
</dbReference>
<organism evidence="6 7">
    <name type="scientific">Symbiodinium necroappetens</name>
    <dbReference type="NCBI Taxonomy" id="1628268"/>
    <lineage>
        <taxon>Eukaryota</taxon>
        <taxon>Sar</taxon>
        <taxon>Alveolata</taxon>
        <taxon>Dinophyceae</taxon>
        <taxon>Suessiales</taxon>
        <taxon>Symbiodiniaceae</taxon>
        <taxon>Symbiodinium</taxon>
    </lineage>
</organism>
<dbReference type="InterPro" id="IPR000504">
    <property type="entry name" value="RRM_dom"/>
</dbReference>
<dbReference type="Pfam" id="PF00076">
    <property type="entry name" value="RRM_1"/>
    <property type="match status" value="1"/>
</dbReference>
<dbReference type="InterPro" id="IPR051183">
    <property type="entry name" value="U1_U11-U12_snRNP_70-35kDa"/>
</dbReference>
<dbReference type="PANTHER" id="PTHR13952">
    <property type="entry name" value="U1 SMALL NUCLEAR RIBONUCLEOPROTEIN 70 KD"/>
    <property type="match status" value="1"/>
</dbReference>
<evidence type="ECO:0000256" key="1">
    <source>
        <dbReference type="ARBA" id="ARBA00004123"/>
    </source>
</evidence>
<keyword evidence="3" id="KW-0694">RNA-binding</keyword>